<dbReference type="InterPro" id="IPR017441">
    <property type="entry name" value="Protein_kinase_ATP_BS"/>
</dbReference>
<dbReference type="CDD" id="cd14003">
    <property type="entry name" value="STKc_AMPK-like"/>
    <property type="match status" value="1"/>
</dbReference>
<feature type="compositionally biased region" description="Low complexity" evidence="4">
    <location>
        <begin position="316"/>
        <end position="330"/>
    </location>
</feature>
<feature type="compositionally biased region" description="Low complexity" evidence="4">
    <location>
        <begin position="640"/>
        <end position="649"/>
    </location>
</feature>
<dbReference type="PROSITE" id="PS50011">
    <property type="entry name" value="PROTEIN_KINASE_DOM"/>
    <property type="match status" value="1"/>
</dbReference>
<feature type="region of interest" description="Disordered" evidence="4">
    <location>
        <begin position="517"/>
        <end position="537"/>
    </location>
</feature>
<dbReference type="PROSITE" id="PS00107">
    <property type="entry name" value="PROTEIN_KINASE_ATP"/>
    <property type="match status" value="1"/>
</dbReference>
<feature type="compositionally biased region" description="Low complexity" evidence="4">
    <location>
        <begin position="584"/>
        <end position="610"/>
    </location>
</feature>
<dbReference type="Gene3D" id="1.10.510.10">
    <property type="entry name" value="Transferase(Phosphotransferase) domain 1"/>
    <property type="match status" value="1"/>
</dbReference>
<evidence type="ECO:0000259" key="5">
    <source>
        <dbReference type="PROSITE" id="PS50011"/>
    </source>
</evidence>
<protein>
    <recommendedName>
        <fullName evidence="5">Protein kinase domain-containing protein</fullName>
    </recommendedName>
</protein>
<evidence type="ECO:0000313" key="7">
    <source>
        <dbReference type="Proteomes" id="UP000629468"/>
    </source>
</evidence>
<feature type="compositionally biased region" description="Polar residues" evidence="4">
    <location>
        <begin position="869"/>
        <end position="878"/>
    </location>
</feature>
<dbReference type="PANTHER" id="PTHR24346">
    <property type="entry name" value="MAP/MICROTUBULE AFFINITY-REGULATING KINASE"/>
    <property type="match status" value="1"/>
</dbReference>
<sequence length="1176" mass="128820">MSSSHGHRTSGSVSQNHRAQLANAYNELGRELSSSKIRVVGNYTLGKVIGEGTYGKVRMGTHRLTSTRVAIKQIPKAMSATLTREIHHHRQLHHPHVAQMFEVIATESSIWIVTELCCGGELFDYLLEKGRLTEDETRILFGQLCLAVAYLHESGIVHRDLKLENVLLDEHCRVKLGDFGFAREYDRNNFMQTFCGTTGYASPEMLEGKKYQGPEVDVWSLGIILYCLLTGTLPFDDDDEAVMRAKVIQGDYEDPLWLSLEARDLIKQILQRDVTKRITIPQIFLHPWFSSRKQSFECASPLSADLSHGNQEHHISPSSEESLQASSPFSAQPDLVSSTPTTPDDCSNDPFFSPPNHALNRCPSDSTIKKTHDTPSFTSKMVLTESRQPASVPEDASEVTPKPAPSPQSRSRGPSHPVRTPARTKRRSISSTLSDNSDTQARGISPLPILQTRDLDFTSLLTQPTPIIFSTPLERKLLNMLSSSGFDTGQVVHSVLTDACDSAGAVWWMLKKKAEKKAFEDSEPPPTATSLETPKAADFLDRRSKRCVAVQTESEVQLPLARSAPQLAFVPATPTTIRAKTPPRRTSPTRSPMLSPSSSSATGEISSSRSHPSTPGGSLRDREKDKRKPRSGSVSIMQRATTALEAAAAGLVRKKSAEGVKEREERERDKSRDEARSSHGSLPLLPVTPPPSELHTSTQMGSPWVLAESRGSPHPKASGVQRVPAMVNQIHSQSAPNITEVTPGKQTGQLRPRGNLLTAFRLWFHEDRKGKRKENSHNNGGNYGRPVGTMGTAKRRGSGNKGKFRNGRTGHRGHRPSVSSRRSSSVNSRSRRSSVTSMQMVIMDSPQLTSRRSFGAHTPNSERGEYPSRPSSIQSFSMQPRHRRSPSASSAGSAHFRTASPMQARYHRRAGSGSSTRVIRQVHPHRGLHARSNSAASSIHSPVSSQPTSFYEPPSESELARTGSPFKTRRRPSGDKLATAGTVFIQKRGGTFASPVNPYSGSLGRSGWKKAWGLEPPGWQTRTAHLPVEVLAISPVNETTMIRDVFSGRQSLNLGDESDWVDEEDDIPAFAGGLGQMGASASNLPANHYGTVETTPIVAPPSRGNHRNAKRTNRSTHGSGMASGQSSTRAKTLNERASPIPQDSAAETWTSRRQLPPKRAGPAFGLVIQEEEEDED</sequence>
<gene>
    <name evidence="6" type="ORF">Agabi119p4_10950</name>
</gene>
<evidence type="ECO:0000313" key="6">
    <source>
        <dbReference type="EMBL" id="KAF7760274.1"/>
    </source>
</evidence>
<dbReference type="GO" id="GO:0005524">
    <property type="term" value="F:ATP binding"/>
    <property type="evidence" value="ECO:0007669"/>
    <property type="project" value="UniProtKB-UniRule"/>
</dbReference>
<dbReference type="GO" id="GO:0004674">
    <property type="term" value="F:protein serine/threonine kinase activity"/>
    <property type="evidence" value="ECO:0007669"/>
    <property type="project" value="TreeGrafter"/>
</dbReference>
<dbReference type="SUPFAM" id="SSF56112">
    <property type="entry name" value="Protein kinase-like (PK-like)"/>
    <property type="match status" value="1"/>
</dbReference>
<evidence type="ECO:0000256" key="4">
    <source>
        <dbReference type="SAM" id="MobiDB-lite"/>
    </source>
</evidence>
<feature type="compositionally biased region" description="Polar residues" evidence="4">
    <location>
        <begin position="429"/>
        <end position="442"/>
    </location>
</feature>
<comment type="caution">
    <text evidence="6">The sequence shown here is derived from an EMBL/GenBank/DDBJ whole genome shotgun (WGS) entry which is preliminary data.</text>
</comment>
<name>A0A8H7BZP8_AGABI</name>
<feature type="region of interest" description="Disordered" evidence="4">
    <location>
        <begin position="569"/>
        <end position="699"/>
    </location>
</feature>
<evidence type="ECO:0000256" key="2">
    <source>
        <dbReference type="ARBA" id="ARBA00022840"/>
    </source>
</evidence>
<dbReference type="AlphaFoldDB" id="A0A8H7BZP8"/>
<keyword evidence="1 3" id="KW-0547">Nucleotide-binding</keyword>
<dbReference type="EMBL" id="JABXXO010000015">
    <property type="protein sequence ID" value="KAF7760274.1"/>
    <property type="molecule type" value="Genomic_DNA"/>
</dbReference>
<dbReference type="PANTHER" id="PTHR24346:SF110">
    <property type="entry name" value="NON-SPECIFIC SERINE_THREONINE PROTEIN KINASE"/>
    <property type="match status" value="1"/>
</dbReference>
<feature type="compositionally biased region" description="Basic and acidic residues" evidence="4">
    <location>
        <begin position="655"/>
        <end position="677"/>
    </location>
</feature>
<evidence type="ECO:0000256" key="3">
    <source>
        <dbReference type="PROSITE-ProRule" id="PRU10141"/>
    </source>
</evidence>
<dbReference type="Pfam" id="PF00069">
    <property type="entry name" value="Pkinase"/>
    <property type="match status" value="1"/>
</dbReference>
<feature type="compositionally biased region" description="Polar residues" evidence="4">
    <location>
        <begin position="335"/>
        <end position="345"/>
    </location>
</feature>
<feature type="compositionally biased region" description="Low complexity" evidence="4">
    <location>
        <begin position="817"/>
        <end position="837"/>
    </location>
</feature>
<dbReference type="PROSITE" id="PS00108">
    <property type="entry name" value="PROTEIN_KINASE_ST"/>
    <property type="match status" value="1"/>
</dbReference>
<organism evidence="6 7">
    <name type="scientific">Agaricus bisporus var. burnettii</name>
    <dbReference type="NCBI Taxonomy" id="192524"/>
    <lineage>
        <taxon>Eukaryota</taxon>
        <taxon>Fungi</taxon>
        <taxon>Dikarya</taxon>
        <taxon>Basidiomycota</taxon>
        <taxon>Agaricomycotina</taxon>
        <taxon>Agaricomycetes</taxon>
        <taxon>Agaricomycetidae</taxon>
        <taxon>Agaricales</taxon>
        <taxon>Agaricineae</taxon>
        <taxon>Agaricaceae</taxon>
        <taxon>Agaricus</taxon>
    </lineage>
</organism>
<feature type="region of interest" description="Disordered" evidence="4">
    <location>
        <begin position="306"/>
        <end position="445"/>
    </location>
</feature>
<feature type="region of interest" description="Disordered" evidence="4">
    <location>
        <begin position="768"/>
        <end position="974"/>
    </location>
</feature>
<dbReference type="SMART" id="SM00220">
    <property type="entry name" value="S_TKc"/>
    <property type="match status" value="1"/>
</dbReference>
<feature type="compositionally biased region" description="Basic residues" evidence="4">
    <location>
        <begin position="1104"/>
        <end position="1114"/>
    </location>
</feature>
<dbReference type="Proteomes" id="UP000629468">
    <property type="component" value="Unassembled WGS sequence"/>
</dbReference>
<feature type="domain" description="Protein kinase" evidence="5">
    <location>
        <begin position="43"/>
        <end position="289"/>
    </location>
</feature>
<evidence type="ECO:0000256" key="1">
    <source>
        <dbReference type="ARBA" id="ARBA00022741"/>
    </source>
</evidence>
<proteinExistence type="predicted"/>
<dbReference type="InterPro" id="IPR011009">
    <property type="entry name" value="Kinase-like_dom_sf"/>
</dbReference>
<feature type="compositionally biased region" description="Polar residues" evidence="4">
    <location>
        <begin position="374"/>
        <end position="389"/>
    </location>
</feature>
<accession>A0A8H7BZP8</accession>
<dbReference type="InterPro" id="IPR000719">
    <property type="entry name" value="Prot_kinase_dom"/>
</dbReference>
<reference evidence="6 7" key="1">
    <citation type="journal article" name="Sci. Rep.">
        <title>Telomere-to-telomere assembled and centromere annotated genomes of the two main subspecies of the button mushroom Agaricus bisporus reveal especially polymorphic chromosome ends.</title>
        <authorList>
            <person name="Sonnenberg A.S.M."/>
            <person name="Sedaghat-Telgerd N."/>
            <person name="Lavrijssen B."/>
            <person name="Ohm R.A."/>
            <person name="Hendrickx P.M."/>
            <person name="Scholtmeijer K."/>
            <person name="Baars J.J.P."/>
            <person name="van Peer A."/>
        </authorList>
    </citation>
    <scope>NUCLEOTIDE SEQUENCE [LARGE SCALE GENOMIC DNA]</scope>
    <source>
        <strain evidence="6 7">H119_p4</strain>
    </source>
</reference>
<feature type="compositionally biased region" description="Low complexity" evidence="4">
    <location>
        <begin position="886"/>
        <end position="895"/>
    </location>
</feature>
<dbReference type="GO" id="GO:0005737">
    <property type="term" value="C:cytoplasm"/>
    <property type="evidence" value="ECO:0007669"/>
    <property type="project" value="TreeGrafter"/>
</dbReference>
<dbReference type="GO" id="GO:0035556">
    <property type="term" value="P:intracellular signal transduction"/>
    <property type="evidence" value="ECO:0007669"/>
    <property type="project" value="TreeGrafter"/>
</dbReference>
<feature type="binding site" evidence="3">
    <location>
        <position position="72"/>
    </location>
    <ligand>
        <name>ATP</name>
        <dbReference type="ChEBI" id="CHEBI:30616"/>
    </ligand>
</feature>
<keyword evidence="2 3" id="KW-0067">ATP-binding</keyword>
<feature type="compositionally biased region" description="Basic residues" evidence="4">
    <location>
        <begin position="793"/>
        <end position="815"/>
    </location>
</feature>
<feature type="compositionally biased region" description="Polar residues" evidence="4">
    <location>
        <begin position="1115"/>
        <end position="1131"/>
    </location>
</feature>
<dbReference type="InterPro" id="IPR008271">
    <property type="entry name" value="Ser/Thr_kinase_AS"/>
</dbReference>
<feature type="compositionally biased region" description="Low complexity" evidence="4">
    <location>
        <begin position="930"/>
        <end position="949"/>
    </location>
</feature>
<dbReference type="FunFam" id="1.10.510.10:FF:000571">
    <property type="entry name" value="Maternal embryonic leucine zipper kinase"/>
    <property type="match status" value="1"/>
</dbReference>
<feature type="region of interest" description="Disordered" evidence="4">
    <location>
        <begin position="1095"/>
        <end position="1176"/>
    </location>
</feature>
<feature type="compositionally biased region" description="Basic residues" evidence="4">
    <location>
        <begin position="920"/>
        <end position="929"/>
    </location>
</feature>